<proteinExistence type="predicted"/>
<comment type="caution">
    <text evidence="2">The sequence shown here is derived from an EMBL/GenBank/DDBJ whole genome shotgun (WGS) entry which is preliminary data.</text>
</comment>
<gene>
    <name evidence="2" type="ORF">FB461_0008</name>
</gene>
<protein>
    <recommendedName>
        <fullName evidence="1">DUF7448 domain-containing protein</fullName>
    </recommendedName>
</protein>
<dbReference type="Pfam" id="PF24240">
    <property type="entry name" value="DUF7448"/>
    <property type="match status" value="1"/>
</dbReference>
<dbReference type="EMBL" id="VFOS01000001">
    <property type="protein sequence ID" value="TQL63549.1"/>
    <property type="molecule type" value="Genomic_DNA"/>
</dbReference>
<evidence type="ECO:0000313" key="3">
    <source>
        <dbReference type="Proteomes" id="UP000315389"/>
    </source>
</evidence>
<evidence type="ECO:0000313" key="2">
    <source>
        <dbReference type="EMBL" id="TQL63549.1"/>
    </source>
</evidence>
<dbReference type="AlphaFoldDB" id="A0A542ZTF9"/>
<dbReference type="InterPro" id="IPR055871">
    <property type="entry name" value="DUF7448"/>
</dbReference>
<feature type="domain" description="DUF7448" evidence="1">
    <location>
        <begin position="33"/>
        <end position="134"/>
    </location>
</feature>
<dbReference type="OrthoDB" id="5193100at2"/>
<name>A0A542ZTF9_RARFA</name>
<evidence type="ECO:0000259" key="1">
    <source>
        <dbReference type="Pfam" id="PF24240"/>
    </source>
</evidence>
<reference evidence="2 3" key="1">
    <citation type="submission" date="2019-06" db="EMBL/GenBank/DDBJ databases">
        <title>Sequencing the genomes of 1000 actinobacteria strains.</title>
        <authorList>
            <person name="Klenk H.-P."/>
        </authorList>
    </citation>
    <scope>NUCLEOTIDE SEQUENCE [LARGE SCALE GENOMIC DNA]</scope>
    <source>
        <strain evidence="2 3">DSM 4813</strain>
    </source>
</reference>
<organism evidence="2 3">
    <name type="scientific">Rarobacter faecitabidus</name>
    <dbReference type="NCBI Taxonomy" id="13243"/>
    <lineage>
        <taxon>Bacteria</taxon>
        <taxon>Bacillati</taxon>
        <taxon>Actinomycetota</taxon>
        <taxon>Actinomycetes</taxon>
        <taxon>Micrococcales</taxon>
        <taxon>Rarobacteraceae</taxon>
        <taxon>Rarobacter</taxon>
    </lineage>
</organism>
<dbReference type="RefSeq" id="WP_142117801.1">
    <property type="nucleotide sequence ID" value="NZ_BAAASV010000002.1"/>
</dbReference>
<accession>A0A542ZTF9</accession>
<sequence>MSAGVERIEASDGYYYEDGPSLSQSDQSEIGNLLIGKSVTKVADDHLLLSDGTLVKLVGNDGGCACSAGCYDLTELNGTENVITNVEFEDKPGSDYADDWHDGYYKIFVLAGDQRINLATFEGSDGNGYYGTGYWILVRKPEVS</sequence>
<dbReference type="Proteomes" id="UP000315389">
    <property type="component" value="Unassembled WGS sequence"/>
</dbReference>
<keyword evidence="3" id="KW-1185">Reference proteome</keyword>